<feature type="compositionally biased region" description="Low complexity" evidence="1">
    <location>
        <begin position="1"/>
        <end position="28"/>
    </location>
</feature>
<evidence type="ECO:0008006" key="6">
    <source>
        <dbReference type="Google" id="ProtNLM"/>
    </source>
</evidence>
<feature type="region of interest" description="Disordered" evidence="1">
    <location>
        <begin position="1"/>
        <end position="78"/>
    </location>
</feature>
<evidence type="ECO:0000313" key="2">
    <source>
        <dbReference type="EMBL" id="MCV7382180.1"/>
    </source>
</evidence>
<dbReference type="Proteomes" id="UP000192319">
    <property type="component" value="Unassembled WGS sequence"/>
</dbReference>
<reference evidence="2" key="2">
    <citation type="submission" date="2020-07" db="EMBL/GenBank/DDBJ databases">
        <authorList>
            <person name="Pettersson B.M.F."/>
            <person name="Behra P.R.K."/>
            <person name="Ramesh M."/>
            <person name="Das S."/>
            <person name="Dasgupta S."/>
            <person name="Kirsebom L.A."/>
        </authorList>
    </citation>
    <scope>NUCLEOTIDE SEQUENCE</scope>
    <source>
        <strain evidence="2">CCUG 55640</strain>
    </source>
</reference>
<dbReference type="Proteomes" id="UP001141650">
    <property type="component" value="Unassembled WGS sequence"/>
</dbReference>
<reference evidence="3 4" key="1">
    <citation type="submission" date="2017-02" db="EMBL/GenBank/DDBJ databases">
        <title>The new phylogeny of genus Mycobacterium.</title>
        <authorList>
            <person name="Tortoli E."/>
            <person name="Trovato A."/>
            <person name="Cirillo D.M."/>
        </authorList>
    </citation>
    <scope>NUCLEOTIDE SEQUENCE [LARGE SCALE GENOMIC DNA]</scope>
    <source>
        <strain evidence="3 4">DSM 45230</strain>
    </source>
</reference>
<evidence type="ECO:0000313" key="3">
    <source>
        <dbReference type="EMBL" id="OQZ90378.1"/>
    </source>
</evidence>
<protein>
    <recommendedName>
        <fullName evidence="6">Scaffolding protein</fullName>
    </recommendedName>
</protein>
<gene>
    <name evidence="3" type="ORF">BST11_13430</name>
    <name evidence="2" type="ORF">H7K38_26555</name>
</gene>
<name>A0AA42C0U5_9MYCO</name>
<dbReference type="EMBL" id="MVHD01000019">
    <property type="protein sequence ID" value="OQZ90378.1"/>
    <property type="molecule type" value="Genomic_DNA"/>
</dbReference>
<accession>A0AA42C0U5</accession>
<evidence type="ECO:0000313" key="4">
    <source>
        <dbReference type="Proteomes" id="UP000192319"/>
    </source>
</evidence>
<reference evidence="2" key="3">
    <citation type="journal article" date="2022" name="BMC Genomics">
        <title>Comparative genome analysis of mycobacteria focusing on tRNA and non-coding RNA.</title>
        <authorList>
            <person name="Behra P.R.K."/>
            <person name="Pettersson B.M.F."/>
            <person name="Ramesh M."/>
            <person name="Das S."/>
            <person name="Dasgupta S."/>
            <person name="Kirsebom L.A."/>
        </authorList>
    </citation>
    <scope>NUCLEOTIDE SEQUENCE</scope>
    <source>
        <strain evidence="2">CCUG 55640</strain>
    </source>
</reference>
<comment type="caution">
    <text evidence="2">The sequence shown here is derived from an EMBL/GenBank/DDBJ whole genome shotgun (WGS) entry which is preliminary data.</text>
</comment>
<evidence type="ECO:0000256" key="1">
    <source>
        <dbReference type="SAM" id="MobiDB-lite"/>
    </source>
</evidence>
<dbReference type="EMBL" id="JACKVH010000030">
    <property type="protein sequence ID" value="MCV7382180.1"/>
    <property type="molecule type" value="Genomic_DNA"/>
</dbReference>
<dbReference type="RefSeq" id="WP_083138425.1">
    <property type="nucleotide sequence ID" value="NZ_JACKVH010000030.1"/>
</dbReference>
<keyword evidence="4" id="KW-1185">Reference proteome</keyword>
<feature type="region of interest" description="Disordered" evidence="1">
    <location>
        <begin position="156"/>
        <end position="180"/>
    </location>
</feature>
<sequence length="180" mass="19101">MSENDAATTETVETGEPTPADYAAASAAWTEVFSRGKQADSQTDAAPETTEEDEQPTEDDGNPNHEAAKWRTKFRESETQNTALATRLQNMQRAAIDTQVTALGMKPAALWASGAKLEDLVDDAGVPDAAKVQQAAQAAKDTLGIIAVKPAKPVGSLRSGATAYTPPRNKWVGAFSPRDE</sequence>
<dbReference type="AlphaFoldDB" id="A0AA42C0U5"/>
<proteinExistence type="predicted"/>
<evidence type="ECO:0000313" key="5">
    <source>
        <dbReference type="Proteomes" id="UP001141650"/>
    </source>
</evidence>
<feature type="compositionally biased region" description="Basic and acidic residues" evidence="1">
    <location>
        <begin position="62"/>
        <end position="78"/>
    </location>
</feature>
<feature type="compositionally biased region" description="Acidic residues" evidence="1">
    <location>
        <begin position="49"/>
        <end position="61"/>
    </location>
</feature>
<organism evidence="2 5">
    <name type="scientific">Mycobacterium alsense</name>
    <dbReference type="NCBI Taxonomy" id="324058"/>
    <lineage>
        <taxon>Bacteria</taxon>
        <taxon>Bacillati</taxon>
        <taxon>Actinomycetota</taxon>
        <taxon>Actinomycetes</taxon>
        <taxon>Mycobacteriales</taxon>
        <taxon>Mycobacteriaceae</taxon>
        <taxon>Mycobacterium</taxon>
    </lineage>
</organism>